<dbReference type="STRING" id="407234.SAMN05421795_106171"/>
<accession>A0A1N7MBU0</accession>
<dbReference type="EMBL" id="FTOM01000006">
    <property type="protein sequence ID" value="SIS83431.1"/>
    <property type="molecule type" value="Genomic_DNA"/>
</dbReference>
<evidence type="ECO:0000313" key="3">
    <source>
        <dbReference type="Proteomes" id="UP000186098"/>
    </source>
</evidence>
<dbReference type="InterPro" id="IPR018666">
    <property type="entry name" value="DUF2125"/>
</dbReference>
<sequence length="496" mass="52356">MFSCRKTGSGAALAALFATTASMAMADVTPEQVWEGWTGYYRDLGQQLTVGSRSRQGDTLVISDTQLTSSRDGSSFALTLPELRLRDMGDGRVEVQMAPEIPFHVEAMPEDGKKVTTEAVVRQKDLRAVVSGTPDAMSYDLVVPEVAVEVTGMQAGREDVPLRMQFTLTDNTGSYVLTQGPSRGLVSKFHAAKMTFSLSGANPEDGSTVTAAGKANAIDFDSEVALPAQTDMADLRKALNDGFAAQGRIAYGNMDYTVDTASPEGKGSMSARTDSADVSFSMSKAGLSYGGHGRGIEVSVNAPDVPVPIAASMSQAAFNFSMPLMKSDAAQPFAFLWDMDGVTISDALWAMFDPTAQLPRDPARLMVDLAGTARLDMDVFDPAMAETETAPGQIDTVDIKALELRAAGAQLTGAGGGTIDNSGPVPMPQGAVDLKLVGGNALIDKLVAMKLLPQDQAMGARMMMGLFGVPQGEDTLTSKIEMKADGTIYANGQRLK</sequence>
<proteinExistence type="predicted"/>
<feature type="signal peptide" evidence="1">
    <location>
        <begin position="1"/>
        <end position="26"/>
    </location>
</feature>
<dbReference type="Proteomes" id="UP000186098">
    <property type="component" value="Unassembled WGS sequence"/>
</dbReference>
<evidence type="ECO:0008006" key="4">
    <source>
        <dbReference type="Google" id="ProtNLM"/>
    </source>
</evidence>
<reference evidence="3" key="1">
    <citation type="submission" date="2017-01" db="EMBL/GenBank/DDBJ databases">
        <authorList>
            <person name="Varghese N."/>
            <person name="Submissions S."/>
        </authorList>
    </citation>
    <scope>NUCLEOTIDE SEQUENCE [LARGE SCALE GENOMIC DNA]</scope>
    <source>
        <strain evidence="3">DSM 18714</strain>
    </source>
</reference>
<gene>
    <name evidence="2" type="ORF">SAMN05421795_106171</name>
</gene>
<evidence type="ECO:0000256" key="1">
    <source>
        <dbReference type="SAM" id="SignalP"/>
    </source>
</evidence>
<dbReference type="Pfam" id="PF09898">
    <property type="entry name" value="DUF2125"/>
    <property type="match status" value="1"/>
</dbReference>
<dbReference type="RefSeq" id="WP_076366598.1">
    <property type="nucleotide sequence ID" value="NZ_FTOM01000006.1"/>
</dbReference>
<feature type="chain" id="PRO_5013269802" description="DUF2125 domain-containing protein" evidence="1">
    <location>
        <begin position="27"/>
        <end position="496"/>
    </location>
</feature>
<name>A0A1N7MBU0_9RHOB</name>
<organism evidence="2 3">
    <name type="scientific">Phaeovulum vinaykumarii</name>
    <dbReference type="NCBI Taxonomy" id="407234"/>
    <lineage>
        <taxon>Bacteria</taxon>
        <taxon>Pseudomonadati</taxon>
        <taxon>Pseudomonadota</taxon>
        <taxon>Alphaproteobacteria</taxon>
        <taxon>Rhodobacterales</taxon>
        <taxon>Paracoccaceae</taxon>
        <taxon>Phaeovulum</taxon>
    </lineage>
</organism>
<evidence type="ECO:0000313" key="2">
    <source>
        <dbReference type="EMBL" id="SIS83431.1"/>
    </source>
</evidence>
<protein>
    <recommendedName>
        <fullName evidence="4">DUF2125 domain-containing protein</fullName>
    </recommendedName>
</protein>
<keyword evidence="1" id="KW-0732">Signal</keyword>
<keyword evidence="3" id="KW-1185">Reference proteome</keyword>
<dbReference type="AlphaFoldDB" id="A0A1N7MBU0"/>